<dbReference type="GO" id="GO:0005829">
    <property type="term" value="C:cytosol"/>
    <property type="evidence" value="ECO:0007669"/>
    <property type="project" value="TreeGrafter"/>
</dbReference>
<dbReference type="NCBIfam" id="TIGR01484">
    <property type="entry name" value="HAD-SF-IIB"/>
    <property type="match status" value="1"/>
</dbReference>
<evidence type="ECO:0000313" key="1">
    <source>
        <dbReference type="EMBL" id="RLZ10678.1"/>
    </source>
</evidence>
<dbReference type="Pfam" id="PF08282">
    <property type="entry name" value="Hydrolase_3"/>
    <property type="match status" value="1"/>
</dbReference>
<dbReference type="EMBL" id="RDOJ01000006">
    <property type="protein sequence ID" value="RLZ10678.1"/>
    <property type="molecule type" value="Genomic_DNA"/>
</dbReference>
<dbReference type="Gene3D" id="3.30.1240.10">
    <property type="match status" value="1"/>
</dbReference>
<dbReference type="InterPro" id="IPR000150">
    <property type="entry name" value="Cof"/>
</dbReference>
<dbReference type="InterPro" id="IPR036412">
    <property type="entry name" value="HAD-like_sf"/>
</dbReference>
<comment type="caution">
    <text evidence="1">The sequence shown here is derived from an EMBL/GenBank/DDBJ whole genome shotgun (WGS) entry which is preliminary data.</text>
</comment>
<dbReference type="OrthoDB" id="9814970at2"/>
<reference evidence="1 2" key="1">
    <citation type="submission" date="2018-10" db="EMBL/GenBank/DDBJ databases">
        <authorList>
            <person name="Chen X."/>
        </authorList>
    </citation>
    <scope>NUCLEOTIDE SEQUENCE [LARGE SCALE GENOMIC DNA]</scope>
    <source>
        <strain evidence="1 2">YIM 102668</strain>
    </source>
</reference>
<dbReference type="Proteomes" id="UP000275348">
    <property type="component" value="Unassembled WGS sequence"/>
</dbReference>
<dbReference type="RefSeq" id="WP_121934263.1">
    <property type="nucleotide sequence ID" value="NZ_RDOJ01000006.1"/>
</dbReference>
<dbReference type="PANTHER" id="PTHR10000:SF53">
    <property type="entry name" value="5-AMINO-6-(5-PHOSPHO-D-RIBITYLAMINO)URACIL PHOSPHATASE YBJI-RELATED"/>
    <property type="match status" value="1"/>
</dbReference>
<dbReference type="GO" id="GO:0000287">
    <property type="term" value="F:magnesium ion binding"/>
    <property type="evidence" value="ECO:0007669"/>
    <property type="project" value="TreeGrafter"/>
</dbReference>
<dbReference type="InterPro" id="IPR006379">
    <property type="entry name" value="HAD-SF_hydro_IIB"/>
</dbReference>
<gene>
    <name evidence="1" type="ORF">EAH69_05915</name>
</gene>
<dbReference type="SFLD" id="SFLDG01144">
    <property type="entry name" value="C2.B.4:_PGP_Like"/>
    <property type="match status" value="1"/>
</dbReference>
<dbReference type="SUPFAM" id="SSF56784">
    <property type="entry name" value="HAD-like"/>
    <property type="match status" value="1"/>
</dbReference>
<name>A0A3L9MCE6_9FLAO</name>
<dbReference type="CDD" id="cd07518">
    <property type="entry name" value="HAD_YbiV-Like"/>
    <property type="match status" value="1"/>
</dbReference>
<dbReference type="InterPro" id="IPR023214">
    <property type="entry name" value="HAD_sf"/>
</dbReference>
<proteinExistence type="predicted"/>
<sequence>MNYENIKLIVSDMDGTLLRSNHELSPEFKTVYNQLLAKGIQFVPASGRQFYSITSYFEEDQNNMAIIAENGTYVTYKGDEVFVDELDKDLVKDIILESRKIDGANLVLAGKNAAYVESKDADFLEFFQNFYSKNIVVDDLLAIENEQFIKIAINHSGGSEKNLYQNFKRFEANDLNIVISGEVWLDIMNNGTNKGKALKELQNQLKISDQETMVFGDYMNDIEMLKLAKYSFAMQNAHPDVKAVANYEAPSNDEDGVIQIIKNLI</sequence>
<protein>
    <submittedName>
        <fullName evidence="1">HAD family hydrolase</fullName>
    </submittedName>
</protein>
<keyword evidence="1" id="KW-0378">Hydrolase</keyword>
<organism evidence="1 2">
    <name type="scientific">Faecalibacter macacae</name>
    <dbReference type="NCBI Taxonomy" id="1859289"/>
    <lineage>
        <taxon>Bacteria</taxon>
        <taxon>Pseudomonadati</taxon>
        <taxon>Bacteroidota</taxon>
        <taxon>Flavobacteriia</taxon>
        <taxon>Flavobacteriales</taxon>
        <taxon>Weeksellaceae</taxon>
        <taxon>Faecalibacter</taxon>
    </lineage>
</organism>
<dbReference type="SFLD" id="SFLDG01140">
    <property type="entry name" value="C2.B:_Phosphomannomutase_and_P"/>
    <property type="match status" value="1"/>
</dbReference>
<dbReference type="SFLD" id="SFLDS00003">
    <property type="entry name" value="Haloacid_Dehalogenase"/>
    <property type="match status" value="1"/>
</dbReference>
<dbReference type="NCBIfam" id="TIGR00099">
    <property type="entry name" value="Cof-subfamily"/>
    <property type="match status" value="1"/>
</dbReference>
<evidence type="ECO:0000313" key="2">
    <source>
        <dbReference type="Proteomes" id="UP000275348"/>
    </source>
</evidence>
<dbReference type="Gene3D" id="3.40.50.1000">
    <property type="entry name" value="HAD superfamily/HAD-like"/>
    <property type="match status" value="1"/>
</dbReference>
<dbReference type="AlphaFoldDB" id="A0A3L9MCE6"/>
<dbReference type="PANTHER" id="PTHR10000">
    <property type="entry name" value="PHOSPHOSERINE PHOSPHATASE"/>
    <property type="match status" value="1"/>
</dbReference>
<dbReference type="GO" id="GO:0016791">
    <property type="term" value="F:phosphatase activity"/>
    <property type="evidence" value="ECO:0007669"/>
    <property type="project" value="UniProtKB-ARBA"/>
</dbReference>
<accession>A0A3L9MCE6</accession>
<keyword evidence="2" id="KW-1185">Reference proteome</keyword>